<feature type="chain" id="PRO_5037277021" evidence="2">
    <location>
        <begin position="24"/>
        <end position="840"/>
    </location>
</feature>
<dbReference type="InterPro" id="IPR051915">
    <property type="entry name" value="Cellulose_Degrad_GH3"/>
</dbReference>
<dbReference type="OrthoDB" id="9781691at2"/>
<reference evidence="6" key="2">
    <citation type="submission" date="2020-09" db="EMBL/GenBank/DDBJ databases">
        <authorList>
            <person name="Sun Q."/>
            <person name="Zhou Y."/>
        </authorList>
    </citation>
    <scope>NUCLEOTIDE SEQUENCE</scope>
    <source>
        <strain evidence="6">CGMCC 1.15360</strain>
    </source>
</reference>
<evidence type="ECO:0000256" key="2">
    <source>
        <dbReference type="SAM" id="SignalP"/>
    </source>
</evidence>
<dbReference type="Pfam" id="PF18559">
    <property type="entry name" value="Exop_C"/>
    <property type="match status" value="1"/>
</dbReference>
<dbReference type="GO" id="GO:0008422">
    <property type="term" value="F:beta-glucosidase activity"/>
    <property type="evidence" value="ECO:0007669"/>
    <property type="project" value="TreeGrafter"/>
</dbReference>
<organism evidence="6 7">
    <name type="scientific">Croceicoccus mobilis</name>
    <dbReference type="NCBI Taxonomy" id="1703339"/>
    <lineage>
        <taxon>Bacteria</taxon>
        <taxon>Pseudomonadati</taxon>
        <taxon>Pseudomonadota</taxon>
        <taxon>Alphaproteobacteria</taxon>
        <taxon>Sphingomonadales</taxon>
        <taxon>Erythrobacteraceae</taxon>
        <taxon>Croceicoccus</taxon>
    </lineage>
</organism>
<dbReference type="InterPro" id="IPR041443">
    <property type="entry name" value="Exop_C"/>
</dbReference>
<evidence type="ECO:0000259" key="3">
    <source>
        <dbReference type="Pfam" id="PF00933"/>
    </source>
</evidence>
<dbReference type="GO" id="GO:0009251">
    <property type="term" value="P:glucan catabolic process"/>
    <property type="evidence" value="ECO:0007669"/>
    <property type="project" value="TreeGrafter"/>
</dbReference>
<protein>
    <submittedName>
        <fullName evidence="6">1,4-beta-D-glucan glucohydrolase</fullName>
    </submittedName>
</protein>
<comment type="caution">
    <text evidence="6">The sequence shown here is derived from an EMBL/GenBank/DDBJ whole genome shotgun (WGS) entry which is preliminary data.</text>
</comment>
<evidence type="ECO:0000313" key="6">
    <source>
        <dbReference type="EMBL" id="GGD66122.1"/>
    </source>
</evidence>
<dbReference type="SUPFAM" id="SSF51445">
    <property type="entry name" value="(Trans)glycosidases"/>
    <property type="match status" value="1"/>
</dbReference>
<feature type="domain" description="ExoP galactose-binding-like" evidence="5">
    <location>
        <begin position="673"/>
        <end position="816"/>
    </location>
</feature>
<dbReference type="InterPro" id="IPR036881">
    <property type="entry name" value="Glyco_hydro_3_C_sf"/>
</dbReference>
<reference evidence="6" key="1">
    <citation type="journal article" date="2014" name="Int. J. Syst. Evol. Microbiol.">
        <title>Complete genome sequence of Corynebacterium casei LMG S-19264T (=DSM 44701T), isolated from a smear-ripened cheese.</title>
        <authorList>
            <consortium name="US DOE Joint Genome Institute (JGI-PGF)"/>
            <person name="Walter F."/>
            <person name="Albersmeier A."/>
            <person name="Kalinowski J."/>
            <person name="Ruckert C."/>
        </authorList>
    </citation>
    <scope>NUCLEOTIDE SEQUENCE</scope>
    <source>
        <strain evidence="6">CGMCC 1.15360</strain>
    </source>
</reference>
<sequence length="840" mass="87206">MAGKLASLAMAGLLAGTAAVAHAGQNAPVLTSENTRATAHDITLWPEARSPSAITDTATENRISAILAAMTLKQKIGQLIQADISTITPDDLAQYPVGSLLAGGNSGPYGDERANASEWDRMIREFRAASTAPRAQGVAVPIIFGIDAVHGHNNVPGATIFPHNVGLGAAHDPDLIRRIGEITADEIAGSGIEWTFAPTLAVPQDLRWGRAYEGYSSDPAIVASYSKAMVLGLQGPLKSGVEIDATHVAATAKHFLADGGTEGGKDQGDAKIGEDELVRVHNAGYPGAIDAGALTVMASFSSWNGAKNHANPYLLSDVLKGRMGFGGFVVGDWNGHGQVPGCTVTDCVPALMAGLDMFMAPDSWKGLFDNMYSHARAGDIPQARINDAVRRILRVKAKLGLLDDPIPARRDYAAIGAPEHLAVAREAVAKSLVLLKNSGSVLPIKPGAKVLVAGEGANSFAMQSGGWTISWQGTDVTREDFPNGQTIWDGIDAAVTEAGGSATLSEDGSFAEKPDVAIVVFGEKPYAEFQGDVPTLAYQPSGASDLALLKKLKSEGVKVVSVFLSGRPMFMSREINASDAFVAAWLPGSQGAGVADVLVAGADGKPVRDFTGALSFPWPRDAVSPIADPLFDLGYGLSYTKPGTVPKLAEGFGLDIAQALNVEDFFVAGRAQAPWEMSLTDAGGKRSVGPAPSSSAGGAIVARSVDYAAQEDAKSIVFTGPGTVSIDGPAADLSRQLNNAFALRLDWRIDARGDAPVSLGMGNNMVSLDDWLDGAPIGEATTLRIPLRCFADLGADFAQVGNALRIDAGVGFAATLIGANVEAVGENYDCPPAAPVAPAQ</sequence>
<dbReference type="PRINTS" id="PR00133">
    <property type="entry name" value="GLHYDRLASE3"/>
</dbReference>
<keyword evidence="2" id="KW-0732">Signal</keyword>
<keyword evidence="1" id="KW-0378">Hydrolase</keyword>
<dbReference type="Gene3D" id="3.40.50.1700">
    <property type="entry name" value="Glycoside hydrolase family 3 C-terminal domain"/>
    <property type="match status" value="1"/>
</dbReference>
<dbReference type="InterPro" id="IPR036962">
    <property type="entry name" value="Glyco_hydro_3_N_sf"/>
</dbReference>
<dbReference type="Gene3D" id="2.60.120.430">
    <property type="entry name" value="Galactose-binding lectin"/>
    <property type="match status" value="1"/>
</dbReference>
<keyword evidence="7" id="KW-1185">Reference proteome</keyword>
<dbReference type="Gene3D" id="3.20.20.300">
    <property type="entry name" value="Glycoside hydrolase, family 3, N-terminal domain"/>
    <property type="match status" value="1"/>
</dbReference>
<dbReference type="EMBL" id="BMIP01000002">
    <property type="protein sequence ID" value="GGD66122.1"/>
    <property type="molecule type" value="Genomic_DNA"/>
</dbReference>
<evidence type="ECO:0000259" key="4">
    <source>
        <dbReference type="Pfam" id="PF01915"/>
    </source>
</evidence>
<evidence type="ECO:0000313" key="7">
    <source>
        <dbReference type="Proteomes" id="UP000612349"/>
    </source>
</evidence>
<feature type="domain" description="Glycoside hydrolase family 3 C-terminal" evidence="4">
    <location>
        <begin position="432"/>
        <end position="639"/>
    </location>
</feature>
<dbReference type="Pfam" id="PF00933">
    <property type="entry name" value="Glyco_hydro_3"/>
    <property type="match status" value="1"/>
</dbReference>
<accession>A0A916YXK3</accession>
<dbReference type="InterPro" id="IPR017853">
    <property type="entry name" value="GH"/>
</dbReference>
<dbReference type="PANTHER" id="PTHR30620">
    <property type="entry name" value="PERIPLASMIC BETA-GLUCOSIDASE-RELATED"/>
    <property type="match status" value="1"/>
</dbReference>
<gene>
    <name evidence="6" type="primary">celD</name>
    <name evidence="6" type="ORF">GCM10010990_14520</name>
</gene>
<name>A0A916YXK3_9SPHN</name>
<evidence type="ECO:0000259" key="5">
    <source>
        <dbReference type="Pfam" id="PF18559"/>
    </source>
</evidence>
<dbReference type="InterPro" id="IPR002772">
    <property type="entry name" value="Glyco_hydro_3_C"/>
</dbReference>
<dbReference type="PANTHER" id="PTHR30620:SF77">
    <property type="entry name" value="LYSOSOMAL BETA GLUCOSIDASE-LIKE"/>
    <property type="match status" value="1"/>
</dbReference>
<dbReference type="InterPro" id="IPR001764">
    <property type="entry name" value="Glyco_hydro_3_N"/>
</dbReference>
<feature type="domain" description="Glycoside hydrolase family 3 N-terminal" evidence="3">
    <location>
        <begin position="71"/>
        <end position="395"/>
    </location>
</feature>
<dbReference type="Pfam" id="PF01915">
    <property type="entry name" value="Glyco_hydro_3_C"/>
    <property type="match status" value="1"/>
</dbReference>
<dbReference type="SUPFAM" id="SSF52279">
    <property type="entry name" value="Beta-D-glucan exohydrolase, C-terminal domain"/>
    <property type="match status" value="1"/>
</dbReference>
<evidence type="ECO:0000256" key="1">
    <source>
        <dbReference type="ARBA" id="ARBA00022801"/>
    </source>
</evidence>
<proteinExistence type="predicted"/>
<dbReference type="AlphaFoldDB" id="A0A916YXK3"/>
<dbReference type="Proteomes" id="UP000612349">
    <property type="component" value="Unassembled WGS sequence"/>
</dbReference>
<feature type="signal peptide" evidence="2">
    <location>
        <begin position="1"/>
        <end position="23"/>
    </location>
</feature>
<dbReference type="RefSeq" id="WP_066775631.1">
    <property type="nucleotide sequence ID" value="NZ_BMIP01000002.1"/>
</dbReference>